<keyword evidence="6 7" id="KW-0560">Oxidoreductase</keyword>
<keyword evidence="4 7" id="KW-0285">Flavoprotein</keyword>
<comment type="similarity">
    <text evidence="3 7">Belongs to the FAD-dependent oxidoreductase 2 family. FRD/SDH subfamily.</text>
</comment>
<evidence type="ECO:0000259" key="8">
    <source>
        <dbReference type="SMART" id="SM00900"/>
    </source>
</evidence>
<proteinExistence type="inferred from homology"/>
<dbReference type="SMART" id="SM00900">
    <property type="entry name" value="FMN_bind"/>
    <property type="match status" value="1"/>
</dbReference>
<comment type="caution">
    <text evidence="9">The sequence shown here is derived from an EMBL/GenBank/DDBJ whole genome shotgun (WGS) entry which is preliminary data.</text>
</comment>
<dbReference type="InterPro" id="IPR050315">
    <property type="entry name" value="FAD-oxidoreductase_2"/>
</dbReference>
<evidence type="ECO:0000256" key="4">
    <source>
        <dbReference type="ARBA" id="ARBA00022630"/>
    </source>
</evidence>
<dbReference type="NCBIfam" id="NF005064">
    <property type="entry name" value="PRK06481.1"/>
    <property type="match status" value="1"/>
</dbReference>
<gene>
    <name evidence="9" type="ORF">GK011_04515</name>
</gene>
<dbReference type="SUPFAM" id="SSF56425">
    <property type="entry name" value="Succinate dehydrogenase/fumarate reductase flavoprotein, catalytic domain"/>
    <property type="match status" value="1"/>
</dbReference>
<dbReference type="InterPro" id="IPR013785">
    <property type="entry name" value="Aldolase_TIM"/>
</dbReference>
<evidence type="ECO:0000256" key="1">
    <source>
        <dbReference type="ARBA" id="ARBA00001917"/>
    </source>
</evidence>
<evidence type="ECO:0000256" key="3">
    <source>
        <dbReference type="ARBA" id="ARBA00008040"/>
    </source>
</evidence>
<dbReference type="EMBL" id="WLZX01000001">
    <property type="protein sequence ID" value="MTD26209.1"/>
    <property type="molecule type" value="Genomic_DNA"/>
</dbReference>
<dbReference type="Pfam" id="PF04205">
    <property type="entry name" value="FMN_bind"/>
    <property type="match status" value="1"/>
</dbReference>
<dbReference type="PANTHER" id="PTHR43400">
    <property type="entry name" value="FUMARATE REDUCTASE"/>
    <property type="match status" value="1"/>
</dbReference>
<accession>A0ABW9R7T4</accession>
<dbReference type="SUPFAM" id="SSF51905">
    <property type="entry name" value="FAD/NAD(P)-binding domain"/>
    <property type="match status" value="1"/>
</dbReference>
<evidence type="ECO:0000256" key="6">
    <source>
        <dbReference type="ARBA" id="ARBA00023002"/>
    </source>
</evidence>
<dbReference type="SUPFAM" id="SSF51395">
    <property type="entry name" value="FMN-linked oxidoreductases"/>
    <property type="match status" value="1"/>
</dbReference>
<evidence type="ECO:0000256" key="7">
    <source>
        <dbReference type="RuleBase" id="RU366062"/>
    </source>
</evidence>
<protein>
    <submittedName>
        <fullName evidence="9">Flavocytochrome c</fullName>
    </submittedName>
</protein>
<dbReference type="PRINTS" id="PR00368">
    <property type="entry name" value="FADPNR"/>
</dbReference>
<dbReference type="PANTHER" id="PTHR43400:SF7">
    <property type="entry name" value="FAD-DEPENDENT OXIDOREDUCTASE 2 FAD BINDING DOMAIN-CONTAINING PROTEIN"/>
    <property type="match status" value="1"/>
</dbReference>
<organism evidence="9 10">
    <name type="scientific">Erwinia sorbitola</name>
    <dbReference type="NCBI Taxonomy" id="2681984"/>
    <lineage>
        <taxon>Bacteria</taxon>
        <taxon>Pseudomonadati</taxon>
        <taxon>Pseudomonadota</taxon>
        <taxon>Gammaproteobacteria</taxon>
        <taxon>Enterobacterales</taxon>
        <taxon>Erwiniaceae</taxon>
        <taxon>Erwinia</taxon>
    </lineage>
</organism>
<dbReference type="Gene3D" id="3.50.50.60">
    <property type="entry name" value="FAD/NAD(P)-binding domain"/>
    <property type="match status" value="1"/>
</dbReference>
<dbReference type="NCBIfam" id="TIGR01813">
    <property type="entry name" value="flavo_cyto_c"/>
    <property type="match status" value="1"/>
</dbReference>
<name>A0ABW9R7T4_9GAMM</name>
<dbReference type="Pfam" id="PF00724">
    <property type="entry name" value="Oxidored_FMN"/>
    <property type="match status" value="1"/>
</dbReference>
<dbReference type="Pfam" id="PF00890">
    <property type="entry name" value="FAD_binding_2"/>
    <property type="match status" value="1"/>
</dbReference>
<dbReference type="InterPro" id="IPR007329">
    <property type="entry name" value="FMN-bd"/>
</dbReference>
<reference evidence="9 10" key="1">
    <citation type="submission" date="2019-11" db="EMBL/GenBank/DDBJ databases">
        <title>Erwinia sp. nov., isolated from feces of birds in Tibet plateau of China.</title>
        <authorList>
            <person name="Ge Y."/>
        </authorList>
    </citation>
    <scope>NUCLEOTIDE SEQUENCE [LARGE SCALE GENOMIC DNA]</scope>
    <source>
        <strain evidence="9 10">J316</strain>
    </source>
</reference>
<dbReference type="Gene3D" id="3.20.20.70">
    <property type="entry name" value="Aldolase class I"/>
    <property type="match status" value="1"/>
</dbReference>
<evidence type="ECO:0000313" key="9">
    <source>
        <dbReference type="EMBL" id="MTD26209.1"/>
    </source>
</evidence>
<dbReference type="InterPro" id="IPR036188">
    <property type="entry name" value="FAD/NAD-bd_sf"/>
</dbReference>
<keyword evidence="10" id="KW-1185">Reference proteome</keyword>
<comment type="cofactor">
    <cofactor evidence="2">
        <name>FAD</name>
        <dbReference type="ChEBI" id="CHEBI:57692"/>
    </cofactor>
</comment>
<evidence type="ECO:0000313" key="10">
    <source>
        <dbReference type="Proteomes" id="UP000480164"/>
    </source>
</evidence>
<keyword evidence="5 7" id="KW-0274">FAD</keyword>
<dbReference type="InterPro" id="IPR010960">
    <property type="entry name" value="Flavocytochrome_c"/>
</dbReference>
<dbReference type="InterPro" id="IPR001155">
    <property type="entry name" value="OxRdtase_FMN_N"/>
</dbReference>
<evidence type="ECO:0000256" key="5">
    <source>
        <dbReference type="ARBA" id="ARBA00022827"/>
    </source>
</evidence>
<dbReference type="InterPro" id="IPR027477">
    <property type="entry name" value="Succ_DH/fumarate_Rdtase_cat_sf"/>
</dbReference>
<dbReference type="CDD" id="cd04735">
    <property type="entry name" value="OYE_like_4_FMN"/>
    <property type="match status" value="1"/>
</dbReference>
<sequence>MNTLTPILNPLTLPNGAVLKNRLLMAPMTTCTGFYDGTVTSELVEYYRDRAGSIGTVIVECCFIDPKGPAFPGAIAIDSDNKIPGLAKIAHAIKTEGSKAILQIYHGGRMVEPELIGGRTPVAPSAIAAPREGATTPQALTAEEVDVMITKFGDAVNRAIKAGFDGVEIHGANTYLIQQFYSPNSNQRDDKWGGSRDNRARFPLEVLEITHKMAERFADSSFIIGYRFSPEEIEVPGIRFDDTMYLLEKLAARGLDYVHFSVGQLLRSSIVDREDPTPLITKYRAARSATLAKVPVIGVGGVVNKADAEMALEYGFDLVAVGKACIAYPDWADRIIKNDHLELFIDSTQREALNIPEPLWRFSLVDAMIRDVSTSGRKYKAGVYQEKVEAEALKLKINVTLDTDRITDISLIPDDTLDVDFTTTFESLRSRMLVANSPHVDAVTGATTQSEALKKAVSRAMATSSKEHVIEEGGNPQAPQNFDVVVVGSGGGGLAAAIQASDAGAHVVIIEKMPTIGGNTIKASVGMNAAETRFQKLKGIEDSKELFYEETLKGGKFKNNPELLREFVNLAPEAIEWLATNGIELNDITITGGMSIDRTHRPADRSAVGGFLISGLVKNINQRNIEVLLETSVAEILMENGAVSGVRVVDEYNDTRILHAKSVIVATGGFSANREMVVKYRPELDGFVTTNHKGATGSGIAMLENIGAGTVDLGEIQIHPTVEQTTSYLISEAIRGGGAILVSQAGQRFYNEMETRDKVSAEIIALPEKSAWIIFDDQVRSNNKAADEYIAKGFVISAPTPHELAVKLNMDQETLQTTLGRYNQFVAEQKDEDFGRATALRHPLNQGPYYAIRIAPGVHHTMGGVTINTDTAVLDAQKQVIKGAWAAGEVVGGIHGANRIGGNAVADIIIFGILAGRNAAAYAKR</sequence>
<dbReference type="Proteomes" id="UP000480164">
    <property type="component" value="Unassembled WGS sequence"/>
</dbReference>
<dbReference type="InterPro" id="IPR003953">
    <property type="entry name" value="FAD-dep_OxRdtase_2_FAD-bd"/>
</dbReference>
<comment type="cofactor">
    <cofactor evidence="1">
        <name>FMN</name>
        <dbReference type="ChEBI" id="CHEBI:58210"/>
    </cofactor>
</comment>
<dbReference type="Gene3D" id="3.90.700.10">
    <property type="entry name" value="Succinate dehydrogenase/fumarate reductase flavoprotein, catalytic domain"/>
    <property type="match status" value="1"/>
</dbReference>
<evidence type="ECO:0000256" key="2">
    <source>
        <dbReference type="ARBA" id="ARBA00001974"/>
    </source>
</evidence>
<dbReference type="RefSeq" id="WP_154751479.1">
    <property type="nucleotide sequence ID" value="NZ_WLZX01000001.1"/>
</dbReference>
<feature type="domain" description="FMN-binding" evidence="8">
    <location>
        <begin position="392"/>
        <end position="464"/>
    </location>
</feature>